<evidence type="ECO:0000313" key="10">
    <source>
        <dbReference type="Proteomes" id="UP000812287"/>
    </source>
</evidence>
<evidence type="ECO:0000256" key="3">
    <source>
        <dbReference type="ARBA" id="ARBA00022737"/>
    </source>
</evidence>
<comment type="caution">
    <text evidence="9">The sequence shown here is derived from an EMBL/GenBank/DDBJ whole genome shotgun (WGS) entry which is preliminary data.</text>
</comment>
<dbReference type="SUPFAM" id="SSF57667">
    <property type="entry name" value="beta-beta-alpha zinc fingers"/>
    <property type="match status" value="1"/>
</dbReference>
<dbReference type="AlphaFoldDB" id="A0A9P7VKY3"/>
<evidence type="ECO:0000259" key="8">
    <source>
        <dbReference type="PROSITE" id="PS50157"/>
    </source>
</evidence>
<dbReference type="Gene3D" id="3.30.160.60">
    <property type="entry name" value="Classic Zinc Finger"/>
    <property type="match status" value="2"/>
</dbReference>
<dbReference type="InterPro" id="IPR013087">
    <property type="entry name" value="Znf_C2H2_type"/>
</dbReference>
<gene>
    <name evidence="9" type="ORF">BT62DRAFT_1079262</name>
</gene>
<dbReference type="RefSeq" id="XP_043035892.1">
    <property type="nucleotide sequence ID" value="XM_043179468.1"/>
</dbReference>
<proteinExistence type="predicted"/>
<keyword evidence="5" id="KW-0862">Zinc</keyword>
<dbReference type="SMART" id="SM00355">
    <property type="entry name" value="ZnF_C2H2"/>
    <property type="match status" value="3"/>
</dbReference>
<dbReference type="GO" id="GO:0005634">
    <property type="term" value="C:nucleus"/>
    <property type="evidence" value="ECO:0007669"/>
    <property type="project" value="UniProtKB-SubCell"/>
</dbReference>
<dbReference type="InterPro" id="IPR050331">
    <property type="entry name" value="Zinc_finger"/>
</dbReference>
<keyword evidence="2" id="KW-0479">Metal-binding</keyword>
<evidence type="ECO:0000256" key="5">
    <source>
        <dbReference type="ARBA" id="ARBA00022833"/>
    </source>
</evidence>
<organism evidence="9 10">
    <name type="scientific">Guyanagaster necrorhizus</name>
    <dbReference type="NCBI Taxonomy" id="856835"/>
    <lineage>
        <taxon>Eukaryota</taxon>
        <taxon>Fungi</taxon>
        <taxon>Dikarya</taxon>
        <taxon>Basidiomycota</taxon>
        <taxon>Agaricomycotina</taxon>
        <taxon>Agaricomycetes</taxon>
        <taxon>Agaricomycetidae</taxon>
        <taxon>Agaricales</taxon>
        <taxon>Marasmiineae</taxon>
        <taxon>Physalacriaceae</taxon>
        <taxon>Guyanagaster</taxon>
    </lineage>
</organism>
<feature type="domain" description="C2H2-type" evidence="8">
    <location>
        <begin position="201"/>
        <end position="229"/>
    </location>
</feature>
<evidence type="ECO:0000256" key="4">
    <source>
        <dbReference type="ARBA" id="ARBA00022771"/>
    </source>
</evidence>
<dbReference type="PROSITE" id="PS00028">
    <property type="entry name" value="ZINC_FINGER_C2H2_1"/>
    <property type="match status" value="2"/>
</dbReference>
<evidence type="ECO:0000256" key="2">
    <source>
        <dbReference type="ARBA" id="ARBA00022723"/>
    </source>
</evidence>
<dbReference type="PANTHER" id="PTHR16515:SF49">
    <property type="entry name" value="GASTRULA ZINC FINGER PROTEIN XLCGF49.1-LIKE-RELATED"/>
    <property type="match status" value="1"/>
</dbReference>
<reference evidence="9" key="1">
    <citation type="submission" date="2020-11" db="EMBL/GenBank/DDBJ databases">
        <title>Adaptations for nitrogen fixation in a non-lichenized fungal sporocarp promotes dispersal by wood-feeding termites.</title>
        <authorList>
            <consortium name="DOE Joint Genome Institute"/>
            <person name="Koch R.A."/>
            <person name="Yoon G."/>
            <person name="Arayal U."/>
            <person name="Lail K."/>
            <person name="Amirebrahimi M."/>
            <person name="Labutti K."/>
            <person name="Lipzen A."/>
            <person name="Riley R."/>
            <person name="Barry K."/>
            <person name="Henrissat B."/>
            <person name="Grigoriev I.V."/>
            <person name="Herr J.R."/>
            <person name="Aime M.C."/>
        </authorList>
    </citation>
    <scope>NUCLEOTIDE SEQUENCE</scope>
    <source>
        <strain evidence="9">MCA 3950</strain>
    </source>
</reference>
<keyword evidence="4 7" id="KW-0863">Zinc-finger</keyword>
<dbReference type="InterPro" id="IPR036236">
    <property type="entry name" value="Znf_C2H2_sf"/>
</dbReference>
<evidence type="ECO:0000256" key="1">
    <source>
        <dbReference type="ARBA" id="ARBA00004123"/>
    </source>
</evidence>
<dbReference type="OrthoDB" id="3437960at2759"/>
<evidence type="ECO:0000256" key="7">
    <source>
        <dbReference type="PROSITE-ProRule" id="PRU00042"/>
    </source>
</evidence>
<feature type="domain" description="C2H2-type" evidence="8">
    <location>
        <begin position="170"/>
        <end position="197"/>
    </location>
</feature>
<protein>
    <recommendedName>
        <fullName evidence="8">C2H2-type domain-containing protein</fullName>
    </recommendedName>
</protein>
<dbReference type="GO" id="GO:0008270">
    <property type="term" value="F:zinc ion binding"/>
    <property type="evidence" value="ECO:0007669"/>
    <property type="project" value="UniProtKB-KW"/>
</dbReference>
<dbReference type="GeneID" id="66101762"/>
<name>A0A9P7VKY3_9AGAR</name>
<dbReference type="PANTHER" id="PTHR16515">
    <property type="entry name" value="PR DOMAIN ZINC FINGER PROTEIN"/>
    <property type="match status" value="1"/>
</dbReference>
<sequence>MFPTPGRADSAGMLFCVVARRCHPTLPGATSCHSDGQSIASRLLKTAIPTIGTRLIAIKATSCQTLSCGYTERATLSIKVNIPTTNSPPSKTNIRRGIPACLSPSLAVSLQPYYILVPPSLTLPYTEQNAPRCLQEIYREHFAPLYQGLVAPNCPNADVIFSFIQKRTLAQCQICFKVYADATGLSRHAKTHGPDAESRMHKCDHCPKRMWQMPNLRAHMRAIHTGEKPYKCPGIGCTYDSASAGCLSRHMRTCKILHGFGNVGYPVLPPKQLLPAIDAGTQLEGLIALPPSPQSDLGPWSPEELMSLSTSFKSDVDPSFQERLPTSPMFARQHSDLQATTSNEERFDIDAMEKWLDSLVPKSAVTDSFSFDFSFQAASPASSFSSTSTSFGEHERLSLPSPFGVSQSSTSDFTFDNTLATYPSTLELDAADTTVDSSFFLPINLSLVGDSSSLSLGKTEAPLSPFLFDSGLSPSSSSSLEQPSHGSNFEWSGHSIEPFPLI</sequence>
<dbReference type="Pfam" id="PF00096">
    <property type="entry name" value="zf-C2H2"/>
    <property type="match status" value="1"/>
</dbReference>
<comment type="subcellular location">
    <subcellularLocation>
        <location evidence="1">Nucleus</location>
    </subcellularLocation>
</comment>
<dbReference type="EMBL" id="MU250551">
    <property type="protein sequence ID" value="KAG7442392.1"/>
    <property type="molecule type" value="Genomic_DNA"/>
</dbReference>
<dbReference type="PROSITE" id="PS51257">
    <property type="entry name" value="PROKAR_LIPOPROTEIN"/>
    <property type="match status" value="1"/>
</dbReference>
<evidence type="ECO:0000256" key="6">
    <source>
        <dbReference type="ARBA" id="ARBA00023242"/>
    </source>
</evidence>
<dbReference type="GO" id="GO:0010468">
    <property type="term" value="P:regulation of gene expression"/>
    <property type="evidence" value="ECO:0007669"/>
    <property type="project" value="TreeGrafter"/>
</dbReference>
<keyword evidence="10" id="KW-1185">Reference proteome</keyword>
<accession>A0A9P7VKY3</accession>
<dbReference type="Proteomes" id="UP000812287">
    <property type="component" value="Unassembled WGS sequence"/>
</dbReference>
<dbReference type="PROSITE" id="PS50157">
    <property type="entry name" value="ZINC_FINGER_C2H2_2"/>
    <property type="match status" value="2"/>
</dbReference>
<evidence type="ECO:0000313" key="9">
    <source>
        <dbReference type="EMBL" id="KAG7442392.1"/>
    </source>
</evidence>
<keyword evidence="3" id="KW-0677">Repeat</keyword>
<keyword evidence="6" id="KW-0539">Nucleus</keyword>